<dbReference type="HAMAP" id="MF_00658">
    <property type="entry name" value="23SrRNA_methyltr_H"/>
    <property type="match status" value="1"/>
</dbReference>
<dbReference type="CDD" id="cd18081">
    <property type="entry name" value="RlmH-like"/>
    <property type="match status" value="1"/>
</dbReference>
<reference evidence="6 7" key="1">
    <citation type="submission" date="2017-08" db="EMBL/GenBank/DDBJ databases">
        <title>Infants hospitalized years apart are colonized by the same room-sourced microbial strains.</title>
        <authorList>
            <person name="Brooks B."/>
            <person name="Olm M.R."/>
            <person name="Firek B.A."/>
            <person name="Baker R."/>
            <person name="Thomas B.C."/>
            <person name="Morowitz M.J."/>
            <person name="Banfield J.F."/>
        </authorList>
    </citation>
    <scope>NUCLEOTIDE SEQUENCE [LARGE SCALE GENOMIC DNA]</scope>
    <source>
        <strain evidence="6">S2_006_000_R2_64</strain>
    </source>
</reference>
<evidence type="ECO:0000256" key="5">
    <source>
        <dbReference type="HAMAP-Rule" id="MF_00658"/>
    </source>
</evidence>
<evidence type="ECO:0000256" key="1">
    <source>
        <dbReference type="ARBA" id="ARBA00022603"/>
    </source>
</evidence>
<keyword evidence="2 5" id="KW-0808">Transferase</keyword>
<dbReference type="AlphaFoldDB" id="A0A2W5FGC5"/>
<dbReference type="PIRSF" id="PIRSF004505">
    <property type="entry name" value="MT_bac"/>
    <property type="match status" value="1"/>
</dbReference>
<dbReference type="SUPFAM" id="SSF75217">
    <property type="entry name" value="alpha/beta knot"/>
    <property type="match status" value="1"/>
</dbReference>
<accession>A0A2W5FGC5</accession>
<keyword evidence="5" id="KW-0698">rRNA processing</keyword>
<dbReference type="Gene3D" id="3.40.1280.10">
    <property type="match status" value="1"/>
</dbReference>
<feature type="binding site" evidence="5">
    <location>
        <position position="100"/>
    </location>
    <ligand>
        <name>S-adenosyl-L-methionine</name>
        <dbReference type="ChEBI" id="CHEBI:59789"/>
    </ligand>
</feature>
<proteinExistence type="inferred from homology"/>
<comment type="subunit">
    <text evidence="5">Homodimer.</text>
</comment>
<dbReference type="EMBL" id="QFOT01000097">
    <property type="protein sequence ID" value="PZP54971.1"/>
    <property type="molecule type" value="Genomic_DNA"/>
</dbReference>
<dbReference type="Proteomes" id="UP000249739">
    <property type="component" value="Unassembled WGS sequence"/>
</dbReference>
<evidence type="ECO:0000313" key="7">
    <source>
        <dbReference type="Proteomes" id="UP000249739"/>
    </source>
</evidence>
<name>A0A2W5FGC5_9BACT</name>
<keyword evidence="3 5" id="KW-0949">S-adenosyl-L-methionine</keyword>
<dbReference type="PANTHER" id="PTHR33603:SF1">
    <property type="entry name" value="RIBOSOMAL RNA LARGE SUBUNIT METHYLTRANSFERASE H"/>
    <property type="match status" value="1"/>
</dbReference>
<comment type="caution">
    <text evidence="5">Lacks conserved residue(s) required for the propagation of feature annotation.</text>
</comment>
<feature type="binding site" evidence="5">
    <location>
        <position position="68"/>
    </location>
    <ligand>
        <name>S-adenosyl-L-methionine</name>
        <dbReference type="ChEBI" id="CHEBI:59789"/>
    </ligand>
</feature>
<keyword evidence="5" id="KW-0963">Cytoplasm</keyword>
<dbReference type="EC" id="2.1.1.177" evidence="5"/>
<dbReference type="InterPro" id="IPR029026">
    <property type="entry name" value="tRNA_m1G_MTases_N"/>
</dbReference>
<evidence type="ECO:0000256" key="2">
    <source>
        <dbReference type="ARBA" id="ARBA00022679"/>
    </source>
</evidence>
<comment type="similarity">
    <text evidence="4 5">Belongs to the RNA methyltransferase RlmH family.</text>
</comment>
<dbReference type="GO" id="GO:0005737">
    <property type="term" value="C:cytoplasm"/>
    <property type="evidence" value="ECO:0007669"/>
    <property type="project" value="UniProtKB-SubCell"/>
</dbReference>
<keyword evidence="1 5" id="KW-0489">Methyltransferase</keyword>
<dbReference type="PANTHER" id="PTHR33603">
    <property type="entry name" value="METHYLTRANSFERASE"/>
    <property type="match status" value="1"/>
</dbReference>
<dbReference type="InterPro" id="IPR029028">
    <property type="entry name" value="Alpha/beta_knot_MTases"/>
</dbReference>
<sequence length="153" mass="17924">MFRIEVICVGKLKKGPWYELQEEYSSRLKWPMTVHEVESKQIDPKKQQEEENKLILSRLDTKSFVIALDERGDGLRSLDFSQTLEKLRNNGEDRLTFLIGGALGFNEDLRNRANVLLSFGQQTWPHMMVRVMLLEQIYRAQTIMDGHPYHKEG</sequence>
<evidence type="ECO:0000256" key="4">
    <source>
        <dbReference type="ARBA" id="ARBA00038303"/>
    </source>
</evidence>
<dbReference type="GO" id="GO:0070038">
    <property type="term" value="F:rRNA (pseudouridine-N3-)-methyltransferase activity"/>
    <property type="evidence" value="ECO:0007669"/>
    <property type="project" value="UniProtKB-UniRule"/>
</dbReference>
<protein>
    <recommendedName>
        <fullName evidence="5">Ribosomal RNA large subunit methyltransferase H</fullName>
        <ecNumber evidence="5">2.1.1.177</ecNumber>
    </recommendedName>
    <alternativeName>
        <fullName evidence="5">23S rRNA (pseudouridine1915-N3)-methyltransferase</fullName>
    </alternativeName>
    <alternativeName>
        <fullName evidence="5">23S rRNA m3Psi1915 methyltransferase</fullName>
    </alternativeName>
    <alternativeName>
        <fullName evidence="5">rRNA (pseudouridine-N3-)-methyltransferase RlmH</fullName>
    </alternativeName>
</protein>
<dbReference type="InterPro" id="IPR003742">
    <property type="entry name" value="RlmH-like"/>
</dbReference>
<evidence type="ECO:0000313" key="6">
    <source>
        <dbReference type="EMBL" id="PZP54971.1"/>
    </source>
</evidence>
<gene>
    <name evidence="5" type="primary">rlmH</name>
    <name evidence="6" type="ORF">DI586_08270</name>
</gene>
<comment type="function">
    <text evidence="5">Specifically methylates the pseudouridine at position 1915 (m3Psi1915) in 23S rRNA.</text>
</comment>
<comment type="caution">
    <text evidence="6">The sequence shown here is derived from an EMBL/GenBank/DDBJ whole genome shotgun (WGS) entry which is preliminary data.</text>
</comment>
<dbReference type="Pfam" id="PF02590">
    <property type="entry name" value="SPOUT_MTase"/>
    <property type="match status" value="1"/>
</dbReference>
<organism evidence="6 7">
    <name type="scientific">Micavibrio aeruginosavorus</name>
    <dbReference type="NCBI Taxonomy" id="349221"/>
    <lineage>
        <taxon>Bacteria</taxon>
        <taxon>Pseudomonadati</taxon>
        <taxon>Bdellovibrionota</taxon>
        <taxon>Bdellovibrionia</taxon>
        <taxon>Bdellovibrionales</taxon>
        <taxon>Pseudobdellovibrionaceae</taxon>
        <taxon>Micavibrio</taxon>
    </lineage>
</organism>
<comment type="subcellular location">
    <subcellularLocation>
        <location evidence="5">Cytoplasm</location>
    </subcellularLocation>
</comment>
<evidence type="ECO:0000256" key="3">
    <source>
        <dbReference type="ARBA" id="ARBA00022691"/>
    </source>
</evidence>
<comment type="catalytic activity">
    <reaction evidence="5">
        <text>pseudouridine(1915) in 23S rRNA + S-adenosyl-L-methionine = N(3)-methylpseudouridine(1915) in 23S rRNA + S-adenosyl-L-homocysteine + H(+)</text>
        <dbReference type="Rhea" id="RHEA:42752"/>
        <dbReference type="Rhea" id="RHEA-COMP:10221"/>
        <dbReference type="Rhea" id="RHEA-COMP:10222"/>
        <dbReference type="ChEBI" id="CHEBI:15378"/>
        <dbReference type="ChEBI" id="CHEBI:57856"/>
        <dbReference type="ChEBI" id="CHEBI:59789"/>
        <dbReference type="ChEBI" id="CHEBI:65314"/>
        <dbReference type="ChEBI" id="CHEBI:74486"/>
        <dbReference type="EC" id="2.1.1.177"/>
    </reaction>
</comment>